<dbReference type="NCBIfam" id="TIGR00628">
    <property type="entry name" value="ung"/>
    <property type="match status" value="1"/>
</dbReference>
<feature type="domain" description="Uracil-DNA glycosylase-like" evidence="13">
    <location>
        <begin position="50"/>
        <end position="211"/>
    </location>
</feature>
<dbReference type="InterPro" id="IPR018085">
    <property type="entry name" value="Ura-DNA_Glyclase_AS"/>
</dbReference>
<keyword evidence="6 10" id="KW-0963">Cytoplasm</keyword>
<dbReference type="InterPro" id="IPR005122">
    <property type="entry name" value="Uracil-DNA_glycosylase-like"/>
</dbReference>
<dbReference type="PANTHER" id="PTHR11264">
    <property type="entry name" value="URACIL-DNA GLYCOSYLASE"/>
    <property type="match status" value="1"/>
</dbReference>
<dbReference type="NCBIfam" id="NF003588">
    <property type="entry name" value="PRK05254.1-1"/>
    <property type="match status" value="1"/>
</dbReference>
<evidence type="ECO:0000256" key="10">
    <source>
        <dbReference type="HAMAP-Rule" id="MF_00148"/>
    </source>
</evidence>
<dbReference type="NCBIfam" id="NF003589">
    <property type="entry name" value="PRK05254.1-2"/>
    <property type="match status" value="1"/>
</dbReference>
<evidence type="ECO:0000256" key="1">
    <source>
        <dbReference type="ARBA" id="ARBA00001400"/>
    </source>
</evidence>
<dbReference type="OrthoDB" id="9804372at2"/>
<evidence type="ECO:0000256" key="12">
    <source>
        <dbReference type="RuleBase" id="RU003780"/>
    </source>
</evidence>
<dbReference type="FunFam" id="3.40.470.10:FF:000001">
    <property type="entry name" value="Uracil-DNA glycosylase"/>
    <property type="match status" value="1"/>
</dbReference>
<dbReference type="InterPro" id="IPR036895">
    <property type="entry name" value="Uracil-DNA_glycosylase-like_sf"/>
</dbReference>
<dbReference type="GO" id="GO:0005737">
    <property type="term" value="C:cytoplasm"/>
    <property type="evidence" value="ECO:0007669"/>
    <property type="project" value="UniProtKB-SubCell"/>
</dbReference>
<organism evidence="14 15">
    <name type="scientific">Xylanibacter rarus</name>
    <dbReference type="NCBI Taxonomy" id="1676614"/>
    <lineage>
        <taxon>Bacteria</taxon>
        <taxon>Pseudomonadati</taxon>
        <taxon>Bacteroidota</taxon>
        <taxon>Bacteroidia</taxon>
        <taxon>Bacteroidales</taxon>
        <taxon>Prevotellaceae</taxon>
        <taxon>Xylanibacter</taxon>
    </lineage>
</organism>
<dbReference type="Proteomes" id="UP000036951">
    <property type="component" value="Unassembled WGS sequence"/>
</dbReference>
<evidence type="ECO:0000256" key="5">
    <source>
        <dbReference type="ARBA" id="ARBA00018429"/>
    </source>
</evidence>
<comment type="caution">
    <text evidence="14">The sequence shown here is derived from an EMBL/GenBank/DDBJ whole genome shotgun (WGS) entry which is preliminary data.</text>
</comment>
<comment type="subcellular location">
    <subcellularLocation>
        <location evidence="10">Cytoplasm</location>
    </subcellularLocation>
</comment>
<evidence type="ECO:0000256" key="6">
    <source>
        <dbReference type="ARBA" id="ARBA00022490"/>
    </source>
</evidence>
<dbReference type="PROSITE" id="PS00130">
    <property type="entry name" value="U_DNA_GLYCOSYLASE"/>
    <property type="match status" value="1"/>
</dbReference>
<comment type="similarity">
    <text evidence="3 10 12">Belongs to the uracil-DNA glycosylase (UDG) superfamily. UNG family.</text>
</comment>
<gene>
    <name evidence="10" type="primary">ung</name>
    <name evidence="14" type="ORF">ACU52_13440</name>
</gene>
<keyword evidence="9 10" id="KW-0234">DNA repair</keyword>
<dbReference type="EMBL" id="LFQU01000040">
    <property type="protein sequence ID" value="KOO67027.1"/>
    <property type="molecule type" value="Genomic_DNA"/>
</dbReference>
<evidence type="ECO:0000256" key="7">
    <source>
        <dbReference type="ARBA" id="ARBA00022763"/>
    </source>
</evidence>
<dbReference type="PANTHER" id="PTHR11264:SF0">
    <property type="entry name" value="URACIL-DNA GLYCOSYLASE"/>
    <property type="match status" value="1"/>
</dbReference>
<evidence type="ECO:0000256" key="2">
    <source>
        <dbReference type="ARBA" id="ARBA00002631"/>
    </source>
</evidence>
<dbReference type="Gene3D" id="3.40.470.10">
    <property type="entry name" value="Uracil-DNA glycosylase-like domain"/>
    <property type="match status" value="1"/>
</dbReference>
<dbReference type="CDD" id="cd10027">
    <property type="entry name" value="UDG-F1-like"/>
    <property type="match status" value="1"/>
</dbReference>
<evidence type="ECO:0000259" key="13">
    <source>
        <dbReference type="SMART" id="SM00986"/>
    </source>
</evidence>
<evidence type="ECO:0000313" key="15">
    <source>
        <dbReference type="Proteomes" id="UP000036951"/>
    </source>
</evidence>
<dbReference type="RefSeq" id="WP_021855918.1">
    <property type="nucleotide sequence ID" value="NZ_DAWBWQ010000149.1"/>
</dbReference>
<evidence type="ECO:0000256" key="11">
    <source>
        <dbReference type="PROSITE-ProRule" id="PRU10072"/>
    </source>
</evidence>
<reference evidence="14 15" key="1">
    <citation type="submission" date="2015-06" db="EMBL/GenBank/DDBJ databases">
        <title>Prevotella sp. 109, sp. nov., a novel member of the family Prevotellaceae isolated from human faeces.</title>
        <authorList>
            <person name="Shkoporov A.N."/>
            <person name="Chaplin A.V."/>
            <person name="Kafarskaia L.I."/>
            <person name="Efimov B.A."/>
        </authorList>
    </citation>
    <scope>NUCLEOTIDE SEQUENCE [LARGE SCALE GENOMIC DNA]</scope>
    <source>
        <strain evidence="14 15">109</strain>
    </source>
</reference>
<name>A0A8E1UQQ5_9BACT</name>
<dbReference type="GO" id="GO:0004844">
    <property type="term" value="F:uracil DNA N-glycosylase activity"/>
    <property type="evidence" value="ECO:0007669"/>
    <property type="project" value="UniProtKB-UniRule"/>
</dbReference>
<dbReference type="InterPro" id="IPR002043">
    <property type="entry name" value="UDG_fam1"/>
</dbReference>
<keyword evidence="7 10" id="KW-0227">DNA damage</keyword>
<dbReference type="NCBIfam" id="NF003592">
    <property type="entry name" value="PRK05254.1-5"/>
    <property type="match status" value="1"/>
</dbReference>
<dbReference type="GO" id="GO:0097510">
    <property type="term" value="P:base-excision repair, AP site formation via deaminated base removal"/>
    <property type="evidence" value="ECO:0007669"/>
    <property type="project" value="TreeGrafter"/>
</dbReference>
<comment type="catalytic activity">
    <reaction evidence="1 10 12">
        <text>Hydrolyzes single-stranded DNA or mismatched double-stranded DNA and polynucleotides, releasing free uracil.</text>
        <dbReference type="EC" id="3.2.2.27"/>
    </reaction>
</comment>
<evidence type="ECO:0000256" key="4">
    <source>
        <dbReference type="ARBA" id="ARBA00012030"/>
    </source>
</evidence>
<dbReference type="HAMAP" id="MF_00148">
    <property type="entry name" value="UDG"/>
    <property type="match status" value="1"/>
</dbReference>
<protein>
    <recommendedName>
        <fullName evidence="5 10">Uracil-DNA glycosylase</fullName>
        <shortName evidence="10">UDG</shortName>
        <ecNumber evidence="4 10">3.2.2.27</ecNumber>
    </recommendedName>
</protein>
<evidence type="ECO:0000313" key="14">
    <source>
        <dbReference type="EMBL" id="KOO67027.1"/>
    </source>
</evidence>
<dbReference type="EC" id="3.2.2.27" evidence="4 10"/>
<evidence type="ECO:0000256" key="8">
    <source>
        <dbReference type="ARBA" id="ARBA00022801"/>
    </source>
</evidence>
<proteinExistence type="inferred from homology"/>
<dbReference type="SMART" id="SM00986">
    <property type="entry name" value="UDG"/>
    <property type="match status" value="1"/>
</dbReference>
<dbReference type="SUPFAM" id="SSF52141">
    <property type="entry name" value="Uracil-DNA glycosylase-like"/>
    <property type="match status" value="1"/>
</dbReference>
<dbReference type="Pfam" id="PF03167">
    <property type="entry name" value="UDG"/>
    <property type="match status" value="1"/>
</dbReference>
<feature type="active site" description="Proton acceptor" evidence="10 11">
    <location>
        <position position="65"/>
    </location>
</feature>
<keyword evidence="8 10" id="KW-0378">Hydrolase</keyword>
<keyword evidence="15" id="KW-1185">Reference proteome</keyword>
<dbReference type="AlphaFoldDB" id="A0A8E1UQQ5"/>
<evidence type="ECO:0000256" key="9">
    <source>
        <dbReference type="ARBA" id="ARBA00023204"/>
    </source>
</evidence>
<dbReference type="NCBIfam" id="NF003591">
    <property type="entry name" value="PRK05254.1-4"/>
    <property type="match status" value="1"/>
</dbReference>
<evidence type="ECO:0000256" key="3">
    <source>
        <dbReference type="ARBA" id="ARBA00008184"/>
    </source>
</evidence>
<dbReference type="SMART" id="SM00987">
    <property type="entry name" value="UreE_C"/>
    <property type="match status" value="1"/>
</dbReference>
<accession>A0A8E1UQQ5</accession>
<comment type="function">
    <text evidence="2 10 12">Excises uracil residues from the DNA which can arise as a result of misincorporation of dUMP residues by DNA polymerase or due to deamination of cytosine.</text>
</comment>
<sequence length="221" mass="25223">MDVKIEESWKQHIGGEFEKPYFANLINFVHDEYRNHTCYPPGRLIFNAFNLCPFDKVKVVILGQDPYHEPRQAEGLCFSVSDGVPFPPSLINIFKEIENDLGTPMPQSGSLVRWAQQGVLLLNATLTVREHAAGSHQRRGWEEFTDATISALSRDRDNLVFILWGGYARSKAQLIDNSRHLILQSVHPSPLSANRGGWFGNHHFSLTNQYLQQHGMEPIKW</sequence>